<dbReference type="EMBL" id="FOXH01000021">
    <property type="protein sequence ID" value="SFQ47622.1"/>
    <property type="molecule type" value="Genomic_DNA"/>
</dbReference>
<protein>
    <submittedName>
        <fullName evidence="2">Phage uncharacterized protein (Putative large terminase), C-terminal domain-containing protein</fullName>
    </submittedName>
</protein>
<reference evidence="2 3" key="1">
    <citation type="submission" date="2016-10" db="EMBL/GenBank/DDBJ databases">
        <authorList>
            <person name="de Groot N.N."/>
        </authorList>
    </citation>
    <scope>NUCLEOTIDE SEQUENCE [LARGE SCALE GENOMIC DNA]</scope>
    <source>
        <strain evidence="2">E92</strain>
        <strain evidence="3">E92,LMG 26720,CCM 7988</strain>
    </source>
</reference>
<dbReference type="Proteomes" id="UP000199306">
    <property type="component" value="Unassembled WGS sequence"/>
</dbReference>
<accession>A0A1I5YTW4</accession>
<evidence type="ECO:0000313" key="1">
    <source>
        <dbReference type="EMBL" id="SFQ27254.1"/>
    </source>
</evidence>
<dbReference type="OrthoDB" id="1327410at2"/>
<gene>
    <name evidence="1" type="ORF">SAMN04515674_113151</name>
    <name evidence="2" type="ORF">SAMN04515674_12165</name>
</gene>
<dbReference type="RefSeq" id="WP_092018852.1">
    <property type="nucleotide sequence ID" value="NZ_FOXH01000013.1"/>
</dbReference>
<organism evidence="2 3">
    <name type="scientific">Pseudarcicella hirudinis</name>
    <dbReference type="NCBI Taxonomy" id="1079859"/>
    <lineage>
        <taxon>Bacteria</taxon>
        <taxon>Pseudomonadati</taxon>
        <taxon>Bacteroidota</taxon>
        <taxon>Cytophagia</taxon>
        <taxon>Cytophagales</taxon>
        <taxon>Flectobacillaceae</taxon>
        <taxon>Pseudarcicella</taxon>
    </lineage>
</organism>
<evidence type="ECO:0000313" key="3">
    <source>
        <dbReference type="Proteomes" id="UP000199306"/>
    </source>
</evidence>
<dbReference type="NCBIfam" id="TIGR01630">
    <property type="entry name" value="psiM2_ORF9"/>
    <property type="match status" value="1"/>
</dbReference>
<name>A0A1I5YTW4_9BACT</name>
<evidence type="ECO:0000313" key="2">
    <source>
        <dbReference type="EMBL" id="SFQ47622.1"/>
    </source>
</evidence>
<keyword evidence="3" id="KW-1185">Reference proteome</keyword>
<proteinExistence type="predicted"/>
<dbReference type="AlphaFoldDB" id="A0A1I5YTW4"/>
<dbReference type="InterPro" id="IPR006517">
    <property type="entry name" value="Phage_terminase_lsu-like_C"/>
</dbReference>
<dbReference type="STRING" id="1079859.SAMN04515674_113151"/>
<dbReference type="EMBL" id="FOXH01000013">
    <property type="protein sequence ID" value="SFQ27254.1"/>
    <property type="molecule type" value="Genomic_DNA"/>
</dbReference>
<sequence>MIAEQDNTKYAKVLKDFDKFCVRIQQATSIDIHETADSKLKRIKAKENSYAEWFEFYFPSFAKQKCAWFHIKLAEIAIKHKRLRLLLELYRSAGKSVHVCMGIPLYLYLVKNDLKFMLLIGKTETKAKKLLSGLQAQLQYNNRLKNDYGDKFQAGSWTEGDFLTTDGVRFMSLGFDQDPRGVREEGNRPDYIVCDDVDSKKSINNDRIMREAVDTVVEDIWGTFDSDDTSTERFIFANNNFHKNSITNRLHEYFEEVIRKSSKKKSTRYEILKVCAVKSLQTFQPEWPEKTSSEYWKEKFEDIPYRSFMREYMHVHVQDGAVFKHEDILFCDPLPLKKYEALCFYGDLSYKANADFKALILVGKIGREFHILHTYVRQKSRADVAKWLYDLYEDKKLYLLNIRYLIEGLFAMDEFVNDFDMEGLIRGYTIPVRADKRGKTDKYDRIEGMSGFFEKHLVFLSKKDKSPDQTVLVDQILAFEKGSNAHDDAPDALQGAISYLNKRTYKKQTKSAFGKRTSFKF</sequence>